<dbReference type="Gene3D" id="1.10.630.10">
    <property type="entry name" value="Cytochrome P450"/>
    <property type="match status" value="1"/>
</dbReference>
<keyword evidence="3 8" id="KW-0349">Heme</keyword>
<name>A0A9W9FY64_9EURO</name>
<dbReference type="OrthoDB" id="3945418at2759"/>
<dbReference type="InterPro" id="IPR050121">
    <property type="entry name" value="Cytochrome_P450_monoxygenase"/>
</dbReference>
<evidence type="ECO:0000256" key="1">
    <source>
        <dbReference type="ARBA" id="ARBA00001971"/>
    </source>
</evidence>
<evidence type="ECO:0000313" key="11">
    <source>
        <dbReference type="Proteomes" id="UP001149165"/>
    </source>
</evidence>
<dbReference type="PANTHER" id="PTHR24305:SF157">
    <property type="entry name" value="N-ACETYLTRYPTOPHAN 6-HYDROXYLASE IVOC-RELATED"/>
    <property type="match status" value="1"/>
</dbReference>
<dbReference type="PANTHER" id="PTHR24305">
    <property type="entry name" value="CYTOCHROME P450"/>
    <property type="match status" value="1"/>
</dbReference>
<evidence type="ECO:0000256" key="4">
    <source>
        <dbReference type="ARBA" id="ARBA00022723"/>
    </source>
</evidence>
<dbReference type="InterPro" id="IPR002401">
    <property type="entry name" value="Cyt_P450_E_grp-I"/>
</dbReference>
<comment type="similarity">
    <text evidence="2 9">Belongs to the cytochrome P450 family.</text>
</comment>
<gene>
    <name evidence="10" type="ORF">N7456_005233</name>
</gene>
<evidence type="ECO:0000256" key="3">
    <source>
        <dbReference type="ARBA" id="ARBA00022617"/>
    </source>
</evidence>
<dbReference type="GO" id="GO:0043386">
    <property type="term" value="P:mycotoxin biosynthetic process"/>
    <property type="evidence" value="ECO:0007669"/>
    <property type="project" value="UniProtKB-ARBA"/>
</dbReference>
<dbReference type="PRINTS" id="PR00463">
    <property type="entry name" value="EP450I"/>
</dbReference>
<keyword evidence="6 8" id="KW-0408">Iron</keyword>
<evidence type="ECO:0000256" key="2">
    <source>
        <dbReference type="ARBA" id="ARBA00010617"/>
    </source>
</evidence>
<dbReference type="InterPro" id="IPR036396">
    <property type="entry name" value="Cyt_P450_sf"/>
</dbReference>
<dbReference type="Proteomes" id="UP001149165">
    <property type="component" value="Unassembled WGS sequence"/>
</dbReference>
<evidence type="ECO:0000256" key="8">
    <source>
        <dbReference type="PIRSR" id="PIRSR602401-1"/>
    </source>
</evidence>
<accession>A0A9W9FY64</accession>
<dbReference type="GO" id="GO:0016705">
    <property type="term" value="F:oxidoreductase activity, acting on paired donors, with incorporation or reduction of molecular oxygen"/>
    <property type="evidence" value="ECO:0007669"/>
    <property type="project" value="InterPro"/>
</dbReference>
<dbReference type="PRINTS" id="PR00385">
    <property type="entry name" value="P450"/>
</dbReference>
<dbReference type="CDD" id="cd11062">
    <property type="entry name" value="CYP58-like"/>
    <property type="match status" value="1"/>
</dbReference>
<keyword evidence="4 8" id="KW-0479">Metal-binding</keyword>
<dbReference type="Pfam" id="PF00067">
    <property type="entry name" value="p450"/>
    <property type="match status" value="1"/>
</dbReference>
<dbReference type="GO" id="GO:0005506">
    <property type="term" value="F:iron ion binding"/>
    <property type="evidence" value="ECO:0007669"/>
    <property type="project" value="InterPro"/>
</dbReference>
<dbReference type="PROSITE" id="PS00086">
    <property type="entry name" value="CYTOCHROME_P450"/>
    <property type="match status" value="1"/>
</dbReference>
<reference evidence="10" key="2">
    <citation type="journal article" date="2023" name="IMA Fungus">
        <title>Comparative genomic study of the Penicillium genus elucidates a diverse pangenome and 15 lateral gene transfer events.</title>
        <authorList>
            <person name="Petersen C."/>
            <person name="Sorensen T."/>
            <person name="Nielsen M.R."/>
            <person name="Sondergaard T.E."/>
            <person name="Sorensen J.L."/>
            <person name="Fitzpatrick D.A."/>
            <person name="Frisvad J.C."/>
            <person name="Nielsen K.L."/>
        </authorList>
    </citation>
    <scope>NUCLEOTIDE SEQUENCE</scope>
    <source>
        <strain evidence="10">IBT 30069</strain>
    </source>
</reference>
<comment type="caution">
    <text evidence="10">The sequence shown here is derived from an EMBL/GenBank/DDBJ whole genome shotgun (WGS) entry which is preliminary data.</text>
</comment>
<protein>
    <submittedName>
        <fullName evidence="10">Benzoate 4-monooxygenase cytochrome P450</fullName>
    </submittedName>
</protein>
<keyword evidence="11" id="KW-1185">Reference proteome</keyword>
<dbReference type="SUPFAM" id="SSF48264">
    <property type="entry name" value="Cytochrome P450"/>
    <property type="match status" value="1"/>
</dbReference>
<comment type="cofactor">
    <cofactor evidence="1 8">
        <name>heme</name>
        <dbReference type="ChEBI" id="CHEBI:30413"/>
    </cofactor>
</comment>
<feature type="binding site" description="axial binding residue" evidence="8">
    <location>
        <position position="439"/>
    </location>
    <ligand>
        <name>heme</name>
        <dbReference type="ChEBI" id="CHEBI:30413"/>
    </ligand>
    <ligandPart>
        <name>Fe</name>
        <dbReference type="ChEBI" id="CHEBI:18248"/>
    </ligandPart>
</feature>
<dbReference type="GO" id="GO:0004497">
    <property type="term" value="F:monooxygenase activity"/>
    <property type="evidence" value="ECO:0007669"/>
    <property type="project" value="UniProtKB-KW"/>
</dbReference>
<evidence type="ECO:0000256" key="6">
    <source>
        <dbReference type="ARBA" id="ARBA00023004"/>
    </source>
</evidence>
<keyword evidence="5 9" id="KW-0560">Oxidoreductase</keyword>
<proteinExistence type="inferred from homology"/>
<organism evidence="10 11">
    <name type="scientific">Penicillium angulare</name>
    <dbReference type="NCBI Taxonomy" id="116970"/>
    <lineage>
        <taxon>Eukaryota</taxon>
        <taxon>Fungi</taxon>
        <taxon>Dikarya</taxon>
        <taxon>Ascomycota</taxon>
        <taxon>Pezizomycotina</taxon>
        <taxon>Eurotiomycetes</taxon>
        <taxon>Eurotiomycetidae</taxon>
        <taxon>Eurotiales</taxon>
        <taxon>Aspergillaceae</taxon>
        <taxon>Penicillium</taxon>
    </lineage>
</organism>
<evidence type="ECO:0000256" key="5">
    <source>
        <dbReference type="ARBA" id="ARBA00023002"/>
    </source>
</evidence>
<sequence>MEIVLLLSLGFILLISLFIYRLNFHPLSHIPGHPLAKITYLYEWYYDLYRVGQYSFKIADLHRRYGPIIRINPDEVHIDDPYFFDQIFNQTNGRTEKPKRVAEVFGPFSATIATQHHDLHRVRRSAVNPFFSKKSVNDLVPVIWKPIDMLLERLRNASQTGEVLNMKYFYAAVTQDIINAYCFAHEPTITKSPDFGQKLVDDVDGFLMVSLINLHIPWVMRMTYSFPDWLNKILSPNMANLLDFRLSLLEQKEAIRNGEDTSYQKAYHRTIFHELLSSKLPPQELEAERIRDEAFSLMTAGSGTTNETLRIISITIYETTNKSKRLHEELEAAIPDINQPPSLTALQNLPYLTAVIKEGLRMSDPVAHRINRQFPDTPFDYHGTFIPANAVVGMSAIITHHNEDLFPQPYTFRPERWLGLDGQRLDRFLVTFNKGTRACLGINLAQAELTIILAAVFRQFDFDVSQVKRERDIDVSRSFIQGAQAPDSVGILVKVKVC</sequence>
<dbReference type="InterPro" id="IPR017972">
    <property type="entry name" value="Cyt_P450_CS"/>
</dbReference>
<dbReference type="AlphaFoldDB" id="A0A9W9FY64"/>
<dbReference type="EMBL" id="JAPQKH010000003">
    <property type="protein sequence ID" value="KAJ5108558.1"/>
    <property type="molecule type" value="Genomic_DNA"/>
</dbReference>
<dbReference type="InterPro" id="IPR001128">
    <property type="entry name" value="Cyt_P450"/>
</dbReference>
<evidence type="ECO:0000256" key="9">
    <source>
        <dbReference type="RuleBase" id="RU000461"/>
    </source>
</evidence>
<reference evidence="10" key="1">
    <citation type="submission" date="2022-11" db="EMBL/GenBank/DDBJ databases">
        <authorList>
            <person name="Petersen C."/>
        </authorList>
    </citation>
    <scope>NUCLEOTIDE SEQUENCE</scope>
    <source>
        <strain evidence="10">IBT 30069</strain>
    </source>
</reference>
<dbReference type="GO" id="GO:0020037">
    <property type="term" value="F:heme binding"/>
    <property type="evidence" value="ECO:0007669"/>
    <property type="project" value="InterPro"/>
</dbReference>
<keyword evidence="7 9" id="KW-0503">Monooxygenase</keyword>
<evidence type="ECO:0000256" key="7">
    <source>
        <dbReference type="ARBA" id="ARBA00023033"/>
    </source>
</evidence>
<evidence type="ECO:0000313" key="10">
    <source>
        <dbReference type="EMBL" id="KAJ5108558.1"/>
    </source>
</evidence>